<dbReference type="NCBIfam" id="NF041504">
    <property type="entry name" value="AccA_sub"/>
    <property type="match status" value="1"/>
</dbReference>
<feature type="binding site" evidence="20">
    <location>
        <position position="19"/>
    </location>
    <ligand>
        <name>Zn(2+)</name>
        <dbReference type="ChEBI" id="CHEBI:29105"/>
    </ligand>
</feature>
<keyword evidence="9 20" id="KW-0479">Metal-binding</keyword>
<comment type="caution">
    <text evidence="24">The sequence shown here is derived from an EMBL/GenBank/DDBJ whole genome shotgun (WGS) entry which is preliminary data.</text>
</comment>
<evidence type="ECO:0000256" key="13">
    <source>
        <dbReference type="ARBA" id="ARBA00022833"/>
    </source>
</evidence>
<dbReference type="PROSITE" id="PS50980">
    <property type="entry name" value="COA_CT_NTER"/>
    <property type="match status" value="1"/>
</dbReference>
<dbReference type="EC" id="2.1.3.15" evidence="19"/>
<feature type="zinc finger region" description="C4-type" evidence="20">
    <location>
        <begin position="16"/>
        <end position="38"/>
    </location>
</feature>
<evidence type="ECO:0000256" key="5">
    <source>
        <dbReference type="ARBA" id="ARBA00011664"/>
    </source>
</evidence>
<evidence type="ECO:0000256" key="15">
    <source>
        <dbReference type="ARBA" id="ARBA00023098"/>
    </source>
</evidence>
<keyword evidence="6 19" id="KW-0963">Cytoplasm</keyword>
<dbReference type="GO" id="GO:0016740">
    <property type="term" value="F:transferase activity"/>
    <property type="evidence" value="ECO:0007669"/>
    <property type="project" value="UniProtKB-KW"/>
</dbReference>
<dbReference type="GO" id="GO:0003989">
    <property type="term" value="F:acetyl-CoA carboxylase activity"/>
    <property type="evidence" value="ECO:0007669"/>
    <property type="project" value="UniProtKB-EC"/>
</dbReference>
<dbReference type="SUPFAM" id="SSF52096">
    <property type="entry name" value="ClpP/crotonase"/>
    <property type="match status" value="2"/>
</dbReference>
<dbReference type="InterPro" id="IPR011763">
    <property type="entry name" value="COA_CT_C"/>
</dbReference>
<comment type="similarity">
    <text evidence="20">Belongs to the AccD/PCCB family.</text>
</comment>
<comment type="similarity">
    <text evidence="4">In the N-terminal section; belongs to the AccD/PCCB family.</text>
</comment>
<keyword evidence="15 19" id="KW-0443">Lipid metabolism</keyword>
<dbReference type="EMBL" id="JBHTEC010000001">
    <property type="protein sequence ID" value="MFD0286911.1"/>
    <property type="molecule type" value="Genomic_DNA"/>
</dbReference>
<dbReference type="RefSeq" id="WP_381251615.1">
    <property type="nucleotide sequence ID" value="NZ_JBHTBI010000007.1"/>
</dbReference>
<comment type="similarity">
    <text evidence="3">In the C-terminal section; belongs to the AccA family.</text>
</comment>
<feature type="binding site" evidence="20">
    <location>
        <position position="35"/>
    </location>
    <ligand>
        <name>Zn(2+)</name>
        <dbReference type="ChEBI" id="CHEBI:29105"/>
    </ligand>
</feature>
<keyword evidence="12 19" id="KW-0276">Fatty acid metabolism</keyword>
<keyword evidence="25" id="KW-1185">Reference proteome</keyword>
<dbReference type="NCBIfam" id="TIGR00513">
    <property type="entry name" value="accA"/>
    <property type="match status" value="1"/>
</dbReference>
<sequence length="580" mass="61377">MTAPADTTAVAAWWLCDHCRRPVYAKRLARSAGVCPECGHHRRLSARERLDQLLDPGSADLLSVPRTADDALGFTDTRPYHERLAEARERTGLDDAAIAVRGRIGGVEVALVAMEFGFMGGSLSGGVGELITLTAEAALTERRPLIIVCASGGARMQEGLISLMQMAKTSQALLALDEAGIATVSVITDPVYGGVAASFATLCDVIVAEPGARMGFAGPRVIERTINERLPENFQRAEFLREHGQVDVVAPRGELRATLTRLLGALAPAEHVEQEEPHTADSVLLTDPEQVPDLDPWQAVRLARNLERPTALDYIGLLVEDFQELHGDRLGGDCPATVGGVGLFGGRPVMVIGQQKGHTAAALRERNFGMPVPAGYRKAARLMRLAAKVGIPVLTLVDTSGAYPGVEAERGGQAVAIAENLRLMSGLPVPIVTVIVSEGGSGGALGLAVADRVLALSNAVYSVISPEGCAAILWRDPDAAPLAARELGLHARELLAQGVVDGVVPEPEGGAQSDHRTTAERLAGAVRPLLEELTELTTDQLLARRRARFRVFGSSDTARPPGTGEVVRCPRPTALPPSTL</sequence>
<dbReference type="InterPro" id="IPR041010">
    <property type="entry name" value="Znf-ACC"/>
</dbReference>
<evidence type="ECO:0000256" key="19">
    <source>
        <dbReference type="HAMAP-Rule" id="MF_00823"/>
    </source>
</evidence>
<dbReference type="Pfam" id="PF03255">
    <property type="entry name" value="ACCA"/>
    <property type="match status" value="1"/>
</dbReference>
<keyword evidence="11 20" id="KW-0863">Zinc-finger</keyword>
<dbReference type="Proteomes" id="UP001596957">
    <property type="component" value="Unassembled WGS sequence"/>
</dbReference>
<comment type="cofactor">
    <cofactor evidence="20">
        <name>Zn(2+)</name>
        <dbReference type="ChEBI" id="CHEBI:29105"/>
    </cofactor>
    <text evidence="20">Binds 1 zinc ion per subunit.</text>
</comment>
<reference evidence="25" key="1">
    <citation type="journal article" date="2019" name="Int. J. Syst. Evol. Microbiol.">
        <title>The Global Catalogue of Microorganisms (GCM) 10K type strain sequencing project: providing services to taxonomists for standard genome sequencing and annotation.</title>
        <authorList>
            <consortium name="The Broad Institute Genomics Platform"/>
            <consortium name="The Broad Institute Genome Sequencing Center for Infectious Disease"/>
            <person name="Wu L."/>
            <person name="Ma J."/>
        </authorList>
    </citation>
    <scope>NUCLEOTIDE SEQUENCE [LARGE SCALE GENOMIC DNA]</scope>
    <source>
        <strain evidence="25">CGMCC 4.7198</strain>
    </source>
</reference>
<protein>
    <recommendedName>
        <fullName evidence="19 20">Multifunctional fusion protein</fullName>
    </recommendedName>
    <domain>
        <recommendedName>
            <fullName evidence="19">Acetyl-coenzyme A carboxylase carboxyl transferase subunit alpha</fullName>
            <shortName evidence="19">ACCase subunit alpha</shortName>
            <shortName evidence="19">Acetyl-CoA carboxylase carboxyltransferase subunit alpha</shortName>
            <ecNumber evidence="19">2.1.3.15</ecNumber>
        </recommendedName>
    </domain>
    <domain>
        <recommendedName>
            <fullName evidence="20">Acetyl-coenzyme A carboxylase carboxyl transferase subunit beta</fullName>
            <shortName evidence="20">ACCase subunit beta</shortName>
            <shortName evidence="20">Acetyl-CoA carboxylase carboxyltransferase subunit beta</shortName>
        </recommendedName>
    </domain>
</protein>
<comment type="subunit">
    <text evidence="5">Acetyl-CoA carboxylase is a heterotetramer composed of biotin carboxyl carrier protein (AccB), biotin carboxylase (AccC) and two subunits of ACCase subunit beta/alpha.</text>
</comment>
<feature type="binding site" evidence="20">
    <location>
        <position position="16"/>
    </location>
    <ligand>
        <name>Zn(2+)</name>
        <dbReference type="ChEBI" id="CHEBI:29105"/>
    </ligand>
</feature>
<dbReference type="InterPro" id="IPR001095">
    <property type="entry name" value="Acetyl_CoA_COase_a_su"/>
</dbReference>
<dbReference type="HAMAP" id="MF_00823">
    <property type="entry name" value="AcetylCoA_CT_alpha"/>
    <property type="match status" value="1"/>
</dbReference>
<evidence type="ECO:0000256" key="4">
    <source>
        <dbReference type="ARBA" id="ARBA00010284"/>
    </source>
</evidence>
<organism evidence="24 25">
    <name type="scientific">Streptomyces lutosisoli</name>
    <dbReference type="NCBI Taxonomy" id="2665721"/>
    <lineage>
        <taxon>Bacteria</taxon>
        <taxon>Bacillati</taxon>
        <taxon>Actinomycetota</taxon>
        <taxon>Actinomycetes</taxon>
        <taxon>Kitasatosporales</taxon>
        <taxon>Streptomycetaceae</taxon>
        <taxon>Streptomyces</taxon>
    </lineage>
</organism>
<comment type="subunit">
    <text evidence="19">Acetyl-CoA carboxylase is a heterohexamer composed of biotin carboxyl carrier protein (AccB), biotin carboxylase (AccC) and two subunits each of ACCase subunit alpha (AccA) and ACCase subunit beta (AccD).</text>
</comment>
<keyword evidence="16 19" id="KW-0275">Fatty acid biosynthesis</keyword>
<dbReference type="PROSITE" id="PS50989">
    <property type="entry name" value="COA_CT_CTER"/>
    <property type="match status" value="1"/>
</dbReference>
<evidence type="ECO:0000256" key="16">
    <source>
        <dbReference type="ARBA" id="ARBA00023160"/>
    </source>
</evidence>
<evidence type="ECO:0000259" key="23">
    <source>
        <dbReference type="PROSITE" id="PS50989"/>
    </source>
</evidence>
<evidence type="ECO:0000256" key="2">
    <source>
        <dbReference type="ARBA" id="ARBA00004956"/>
    </source>
</evidence>
<dbReference type="PRINTS" id="PR01069">
    <property type="entry name" value="ACCCTRFRASEA"/>
</dbReference>
<proteinExistence type="inferred from homology"/>
<comment type="similarity">
    <text evidence="19">Belongs to the AccA family.</text>
</comment>
<evidence type="ECO:0000256" key="18">
    <source>
        <dbReference type="ARBA" id="ARBA00049152"/>
    </source>
</evidence>
<keyword evidence="13 20" id="KW-0862">Zinc</keyword>
<evidence type="ECO:0000256" key="21">
    <source>
        <dbReference type="SAM" id="MobiDB-lite"/>
    </source>
</evidence>
<dbReference type="PANTHER" id="PTHR42853:SF3">
    <property type="entry name" value="ACETYL-COENZYME A CARBOXYLASE CARBOXYL TRANSFERASE SUBUNIT ALPHA, CHLOROPLASTIC"/>
    <property type="match status" value="1"/>
</dbReference>
<keyword evidence="24" id="KW-0436">Ligase</keyword>
<evidence type="ECO:0000313" key="24">
    <source>
        <dbReference type="EMBL" id="MFD0286911.1"/>
    </source>
</evidence>
<evidence type="ECO:0000256" key="10">
    <source>
        <dbReference type="ARBA" id="ARBA00022741"/>
    </source>
</evidence>
<evidence type="ECO:0000256" key="7">
    <source>
        <dbReference type="ARBA" id="ARBA00022516"/>
    </source>
</evidence>
<feature type="domain" description="CoA carboxyltransferase C-terminal" evidence="23">
    <location>
        <begin position="284"/>
        <end position="532"/>
    </location>
</feature>
<evidence type="ECO:0000256" key="17">
    <source>
        <dbReference type="ARBA" id="ARBA00025280"/>
    </source>
</evidence>
<comment type="function">
    <text evidence="19">Component of the acetyl coenzyme A carboxylase (ACC) complex. First, biotin carboxylase catalyzes the carboxylation of biotin on its carrier protein (BCCP) and then the CO(2) group is transferred by the carboxyltransferase to acetyl-CoA to form malonyl-CoA.</text>
</comment>
<evidence type="ECO:0000256" key="12">
    <source>
        <dbReference type="ARBA" id="ARBA00022832"/>
    </source>
</evidence>
<dbReference type="PANTHER" id="PTHR42853">
    <property type="entry name" value="ACETYL-COENZYME A CARBOXYLASE CARBOXYL TRANSFERASE SUBUNIT ALPHA"/>
    <property type="match status" value="1"/>
</dbReference>
<dbReference type="Gene3D" id="3.90.226.10">
    <property type="entry name" value="2-enoyl-CoA Hydratase, Chain A, domain 1"/>
    <property type="match status" value="2"/>
</dbReference>
<keyword evidence="10 19" id="KW-0547">Nucleotide-binding</keyword>
<feature type="domain" description="CoA carboxyltransferase N-terminal" evidence="22">
    <location>
        <begin position="12"/>
        <end position="281"/>
    </location>
</feature>
<evidence type="ECO:0000256" key="8">
    <source>
        <dbReference type="ARBA" id="ARBA00022679"/>
    </source>
</evidence>
<evidence type="ECO:0000256" key="1">
    <source>
        <dbReference type="ARBA" id="ARBA00004496"/>
    </source>
</evidence>
<evidence type="ECO:0000256" key="20">
    <source>
        <dbReference type="HAMAP-Rule" id="MF_01395"/>
    </source>
</evidence>
<keyword evidence="7 19" id="KW-0444">Lipid biosynthesis</keyword>
<comment type="subcellular location">
    <subcellularLocation>
        <location evidence="1 19">Cytoplasm</location>
    </subcellularLocation>
</comment>
<evidence type="ECO:0000256" key="11">
    <source>
        <dbReference type="ARBA" id="ARBA00022771"/>
    </source>
</evidence>
<accession>A0ABW2VQX9</accession>
<keyword evidence="14 19" id="KW-0067">ATP-binding</keyword>
<evidence type="ECO:0000256" key="3">
    <source>
        <dbReference type="ARBA" id="ARBA00006276"/>
    </source>
</evidence>
<feature type="binding site" evidence="20">
    <location>
        <position position="38"/>
    </location>
    <ligand>
        <name>Zn(2+)</name>
        <dbReference type="ChEBI" id="CHEBI:29105"/>
    </ligand>
</feature>
<comment type="pathway">
    <text evidence="2 19">Lipid metabolism; malonyl-CoA biosynthesis; malonyl-CoA from acetyl-CoA: step 1/1.</text>
</comment>
<comment type="catalytic activity">
    <reaction evidence="18 19">
        <text>N(6)-carboxybiotinyl-L-lysyl-[protein] + acetyl-CoA = N(6)-biotinyl-L-lysyl-[protein] + malonyl-CoA</text>
        <dbReference type="Rhea" id="RHEA:54728"/>
        <dbReference type="Rhea" id="RHEA-COMP:10505"/>
        <dbReference type="Rhea" id="RHEA-COMP:10506"/>
        <dbReference type="ChEBI" id="CHEBI:57288"/>
        <dbReference type="ChEBI" id="CHEBI:57384"/>
        <dbReference type="ChEBI" id="CHEBI:83144"/>
        <dbReference type="ChEBI" id="CHEBI:83145"/>
        <dbReference type="EC" id="2.1.3.15"/>
    </reaction>
</comment>
<dbReference type="HAMAP" id="MF_01395">
    <property type="entry name" value="AcetylCoA_CT_beta"/>
    <property type="match status" value="1"/>
</dbReference>
<comment type="function">
    <text evidence="17 20">Component of the acetyl coenzyme A carboxylase (ACC) complex. Biotin carboxylase (BC) catalyzes the carboxylation of biotin on its carrier protein (BCCP) and then the CO(2) group is transferred by the transcarboxylase to acetyl-CoA to form malonyl-CoA.</text>
</comment>
<dbReference type="InterPro" id="IPR029045">
    <property type="entry name" value="ClpP/crotonase-like_dom_sf"/>
</dbReference>
<feature type="region of interest" description="Disordered" evidence="21">
    <location>
        <begin position="554"/>
        <end position="580"/>
    </location>
</feature>
<dbReference type="InterPro" id="IPR000438">
    <property type="entry name" value="Acetyl_CoA_COase_Trfase_b_su"/>
</dbReference>
<dbReference type="Pfam" id="PF17848">
    <property type="entry name" value="Zn_ribbon_ACC"/>
    <property type="match status" value="1"/>
</dbReference>
<name>A0ABW2VQX9_9ACTN</name>
<evidence type="ECO:0000259" key="22">
    <source>
        <dbReference type="PROSITE" id="PS50980"/>
    </source>
</evidence>
<evidence type="ECO:0000256" key="14">
    <source>
        <dbReference type="ARBA" id="ARBA00022840"/>
    </source>
</evidence>
<keyword evidence="8 19" id="KW-0808">Transferase</keyword>
<evidence type="ECO:0000256" key="6">
    <source>
        <dbReference type="ARBA" id="ARBA00022490"/>
    </source>
</evidence>
<gene>
    <name evidence="19 24" type="primary">accA</name>
    <name evidence="20" type="synonym">accD</name>
    <name evidence="24" type="ORF">ACFQZP_35570</name>
</gene>
<evidence type="ECO:0000256" key="9">
    <source>
        <dbReference type="ARBA" id="ARBA00022723"/>
    </source>
</evidence>
<evidence type="ECO:0000313" key="25">
    <source>
        <dbReference type="Proteomes" id="UP001596957"/>
    </source>
</evidence>
<dbReference type="InterPro" id="IPR011762">
    <property type="entry name" value="COA_CT_N"/>
</dbReference>